<comment type="similarity">
    <text evidence="2">Belongs to the GtrA family.</text>
</comment>
<reference evidence="8 9" key="1">
    <citation type="submission" date="2017-09" db="EMBL/GenBank/DDBJ databases">
        <title>Depth-based differentiation of microbial function through sediment-hosted aquifers and enrichment of novel symbionts in the deep terrestrial subsurface.</title>
        <authorList>
            <person name="Probst A.J."/>
            <person name="Ladd B."/>
            <person name="Jarett J.K."/>
            <person name="Geller-Mcgrath D.E."/>
            <person name="Sieber C.M."/>
            <person name="Emerson J.B."/>
            <person name="Anantharaman K."/>
            <person name="Thomas B.C."/>
            <person name="Malmstrom R."/>
            <person name="Stieglmeier M."/>
            <person name="Klingl A."/>
            <person name="Woyke T."/>
            <person name="Ryan C.M."/>
            <person name="Banfield J.F."/>
        </authorList>
    </citation>
    <scope>NUCLEOTIDE SEQUENCE [LARGE SCALE GENOMIC DNA]</scope>
    <source>
        <strain evidence="8">CG10_big_fil_rev_8_21_14_0_10_42_12</strain>
    </source>
</reference>
<dbReference type="PANTHER" id="PTHR38459:SF1">
    <property type="entry name" value="PROPHAGE BACTOPRENOL-LINKED GLUCOSE TRANSLOCASE HOMOLOG"/>
    <property type="match status" value="1"/>
</dbReference>
<feature type="transmembrane region" description="Helical" evidence="6">
    <location>
        <begin position="42"/>
        <end position="62"/>
    </location>
</feature>
<feature type="transmembrane region" description="Helical" evidence="6">
    <location>
        <begin position="107"/>
        <end position="127"/>
    </location>
</feature>
<dbReference type="EMBL" id="PCXL01000011">
    <property type="protein sequence ID" value="PIR38178.1"/>
    <property type="molecule type" value="Genomic_DNA"/>
</dbReference>
<dbReference type="GO" id="GO:0005886">
    <property type="term" value="C:plasma membrane"/>
    <property type="evidence" value="ECO:0007669"/>
    <property type="project" value="TreeGrafter"/>
</dbReference>
<gene>
    <name evidence="8" type="ORF">COV34_00990</name>
</gene>
<dbReference type="GO" id="GO:0000271">
    <property type="term" value="P:polysaccharide biosynthetic process"/>
    <property type="evidence" value="ECO:0007669"/>
    <property type="project" value="InterPro"/>
</dbReference>
<evidence type="ECO:0000256" key="2">
    <source>
        <dbReference type="ARBA" id="ARBA00009399"/>
    </source>
</evidence>
<evidence type="ECO:0000256" key="5">
    <source>
        <dbReference type="ARBA" id="ARBA00023136"/>
    </source>
</evidence>
<accession>A0A2H0QV89</accession>
<protein>
    <recommendedName>
        <fullName evidence="7">GtrA/DPMS transmembrane domain-containing protein</fullName>
    </recommendedName>
</protein>
<evidence type="ECO:0000259" key="7">
    <source>
        <dbReference type="Pfam" id="PF04138"/>
    </source>
</evidence>
<keyword evidence="4 6" id="KW-1133">Transmembrane helix</keyword>
<feature type="transmembrane region" description="Helical" evidence="6">
    <location>
        <begin position="82"/>
        <end position="101"/>
    </location>
</feature>
<sequence length="138" mass="15758">MYWIIKDVIKNPHIAVRYLLAGTVGAFSNVFSFYLFTHYLDIWYVLAAVMAAFVGYVTAFCLQKYWTFGDYNHQKFTRQALAYLAVTCLNMLGGIAILTFLVEVVLWGHVVSQTIAVCTMSITSFVINRHVTFNHDII</sequence>
<comment type="subcellular location">
    <subcellularLocation>
        <location evidence="1">Membrane</location>
        <topology evidence="1">Multi-pass membrane protein</topology>
    </subcellularLocation>
</comment>
<evidence type="ECO:0000256" key="6">
    <source>
        <dbReference type="SAM" id="Phobius"/>
    </source>
</evidence>
<keyword evidence="5 6" id="KW-0472">Membrane</keyword>
<dbReference type="PANTHER" id="PTHR38459">
    <property type="entry name" value="PROPHAGE BACTOPRENOL-LINKED GLUCOSE TRANSLOCASE HOMOLOG"/>
    <property type="match status" value="1"/>
</dbReference>
<evidence type="ECO:0000256" key="4">
    <source>
        <dbReference type="ARBA" id="ARBA00022989"/>
    </source>
</evidence>
<organism evidence="8 9">
    <name type="scientific">Candidatus Zambryskibacteria bacterium CG10_big_fil_rev_8_21_14_0_10_42_12</name>
    <dbReference type="NCBI Taxonomy" id="1975115"/>
    <lineage>
        <taxon>Bacteria</taxon>
        <taxon>Candidatus Zambryskiibacteriota</taxon>
    </lineage>
</organism>
<evidence type="ECO:0000256" key="1">
    <source>
        <dbReference type="ARBA" id="ARBA00004141"/>
    </source>
</evidence>
<keyword evidence="3 6" id="KW-0812">Transmembrane</keyword>
<evidence type="ECO:0000256" key="3">
    <source>
        <dbReference type="ARBA" id="ARBA00022692"/>
    </source>
</evidence>
<dbReference type="InterPro" id="IPR051401">
    <property type="entry name" value="GtrA_CellWall_Glycosyl"/>
</dbReference>
<evidence type="ECO:0000313" key="8">
    <source>
        <dbReference type="EMBL" id="PIR38178.1"/>
    </source>
</evidence>
<name>A0A2H0QV89_9BACT</name>
<feature type="transmembrane region" description="Helical" evidence="6">
    <location>
        <begin position="15"/>
        <end position="36"/>
    </location>
</feature>
<evidence type="ECO:0000313" key="9">
    <source>
        <dbReference type="Proteomes" id="UP000231333"/>
    </source>
</evidence>
<dbReference type="InterPro" id="IPR007267">
    <property type="entry name" value="GtrA_DPMS_TM"/>
</dbReference>
<feature type="domain" description="GtrA/DPMS transmembrane" evidence="7">
    <location>
        <begin position="17"/>
        <end position="133"/>
    </location>
</feature>
<dbReference type="Pfam" id="PF04138">
    <property type="entry name" value="GtrA_DPMS_TM"/>
    <property type="match status" value="1"/>
</dbReference>
<comment type="caution">
    <text evidence="8">The sequence shown here is derived from an EMBL/GenBank/DDBJ whole genome shotgun (WGS) entry which is preliminary data.</text>
</comment>
<dbReference type="Proteomes" id="UP000231333">
    <property type="component" value="Unassembled WGS sequence"/>
</dbReference>
<proteinExistence type="inferred from homology"/>
<dbReference type="AlphaFoldDB" id="A0A2H0QV89"/>